<dbReference type="Proteomes" id="UP000275727">
    <property type="component" value="Chromosome"/>
</dbReference>
<reference evidence="1 2" key="1">
    <citation type="submission" date="2018-06" db="EMBL/GenBank/DDBJ databases">
        <title>Complete Genome Sequence of the Microcystin-Degrading Bacterium Sphingosinicella microcystinivorans Strain B-9.</title>
        <authorList>
            <person name="Jin H."/>
            <person name="Nishizawa T."/>
            <person name="Guo Y."/>
            <person name="Nishizawa A."/>
            <person name="Park H."/>
            <person name="Kato H."/>
            <person name="Tsuji K."/>
            <person name="Harada K."/>
        </authorList>
    </citation>
    <scope>NUCLEOTIDE SEQUENCE [LARGE SCALE GENOMIC DNA]</scope>
    <source>
        <strain evidence="1 2">B9</strain>
    </source>
</reference>
<gene>
    <name evidence="1" type="ORF">SmB9_31790</name>
</gene>
<sequence length="54" mass="5770">MLANDAAIGRTDDQIALIMGAKVSTIRSYMALWRPPAGAATANDCSEMDLSLDR</sequence>
<evidence type="ECO:0000313" key="1">
    <source>
        <dbReference type="EMBL" id="BBE35521.1"/>
    </source>
</evidence>
<proteinExistence type="predicted"/>
<evidence type="ECO:0000313" key="2">
    <source>
        <dbReference type="Proteomes" id="UP000275727"/>
    </source>
</evidence>
<dbReference type="KEGG" id="smic:SmB9_31790"/>
<name>A0AAD1DAD9_SPHMI</name>
<dbReference type="AlphaFoldDB" id="A0AAD1DAD9"/>
<protein>
    <submittedName>
        <fullName evidence="1">Uncharacterized protein</fullName>
    </submittedName>
</protein>
<dbReference type="EMBL" id="AP018711">
    <property type="protein sequence ID" value="BBE35521.1"/>
    <property type="molecule type" value="Genomic_DNA"/>
</dbReference>
<accession>A0AAD1DAD9</accession>
<organism evidence="1 2">
    <name type="scientific">Sphingosinicella microcystinivorans</name>
    <dbReference type="NCBI Taxonomy" id="335406"/>
    <lineage>
        <taxon>Bacteria</taxon>
        <taxon>Pseudomonadati</taxon>
        <taxon>Pseudomonadota</taxon>
        <taxon>Alphaproteobacteria</taxon>
        <taxon>Sphingomonadales</taxon>
        <taxon>Sphingosinicellaceae</taxon>
        <taxon>Sphingosinicella</taxon>
    </lineage>
</organism>